<keyword evidence="2" id="KW-1185">Reference proteome</keyword>
<organism evidence="1 2">
    <name type="scientific">Artomyces pyxidatus</name>
    <dbReference type="NCBI Taxonomy" id="48021"/>
    <lineage>
        <taxon>Eukaryota</taxon>
        <taxon>Fungi</taxon>
        <taxon>Dikarya</taxon>
        <taxon>Basidiomycota</taxon>
        <taxon>Agaricomycotina</taxon>
        <taxon>Agaricomycetes</taxon>
        <taxon>Russulales</taxon>
        <taxon>Auriscalpiaceae</taxon>
        <taxon>Artomyces</taxon>
    </lineage>
</organism>
<evidence type="ECO:0000313" key="1">
    <source>
        <dbReference type="EMBL" id="KAI0060334.1"/>
    </source>
</evidence>
<gene>
    <name evidence="1" type="ORF">BV25DRAFT_1917700</name>
</gene>
<accession>A0ACB8SV46</accession>
<proteinExistence type="predicted"/>
<reference evidence="1" key="2">
    <citation type="journal article" date="2022" name="New Phytol.">
        <title>Evolutionary transition to the ectomycorrhizal habit in the genomes of a hyperdiverse lineage of mushroom-forming fungi.</title>
        <authorList>
            <person name="Looney B."/>
            <person name="Miyauchi S."/>
            <person name="Morin E."/>
            <person name="Drula E."/>
            <person name="Courty P.E."/>
            <person name="Kohler A."/>
            <person name="Kuo A."/>
            <person name="LaButti K."/>
            <person name="Pangilinan J."/>
            <person name="Lipzen A."/>
            <person name="Riley R."/>
            <person name="Andreopoulos W."/>
            <person name="He G."/>
            <person name="Johnson J."/>
            <person name="Nolan M."/>
            <person name="Tritt A."/>
            <person name="Barry K.W."/>
            <person name="Grigoriev I.V."/>
            <person name="Nagy L.G."/>
            <person name="Hibbett D."/>
            <person name="Henrissat B."/>
            <person name="Matheny P.B."/>
            <person name="Labbe J."/>
            <person name="Martin F.M."/>
        </authorList>
    </citation>
    <scope>NUCLEOTIDE SEQUENCE</scope>
    <source>
        <strain evidence="1">HHB10654</strain>
    </source>
</reference>
<name>A0ACB8SV46_9AGAM</name>
<dbReference type="EMBL" id="MU277219">
    <property type="protein sequence ID" value="KAI0060334.1"/>
    <property type="molecule type" value="Genomic_DNA"/>
</dbReference>
<sequence>MDSFRVTVESSSQELLQRMGSLTLNFSPSQSSQPGERPPAAGADSVPNDRSSRPRPQASADHRDSQQGRGSASAHRAGFAQNSTPSPDRANEPRSQTSPAPPHAGSPPPCATARPAPSTPQRPHQPPATPPRTPASAVGSPPSTPTRGPAQSARSPRRTPAVPEKWYTVTQGLAPGIYSVWEDVVRARGENIHRKKCVFKKHSSLAEAETAYAGAEAYGQIVCHATPETVGLGPTSARYPPPGTPLPPPPPRRQDSYRWYVVGRGRKTGIFEYWENVKDHIIGFHRAESWGYDTREEAEAKYAECFPE</sequence>
<protein>
    <submittedName>
        <fullName evidence="1">Uncharacterized protein</fullName>
    </submittedName>
</protein>
<comment type="caution">
    <text evidence="1">The sequence shown here is derived from an EMBL/GenBank/DDBJ whole genome shotgun (WGS) entry which is preliminary data.</text>
</comment>
<evidence type="ECO:0000313" key="2">
    <source>
        <dbReference type="Proteomes" id="UP000814140"/>
    </source>
</evidence>
<dbReference type="Proteomes" id="UP000814140">
    <property type="component" value="Unassembled WGS sequence"/>
</dbReference>
<reference evidence="1" key="1">
    <citation type="submission" date="2021-03" db="EMBL/GenBank/DDBJ databases">
        <authorList>
            <consortium name="DOE Joint Genome Institute"/>
            <person name="Ahrendt S."/>
            <person name="Looney B.P."/>
            <person name="Miyauchi S."/>
            <person name="Morin E."/>
            <person name="Drula E."/>
            <person name="Courty P.E."/>
            <person name="Chicoki N."/>
            <person name="Fauchery L."/>
            <person name="Kohler A."/>
            <person name="Kuo A."/>
            <person name="Labutti K."/>
            <person name="Pangilinan J."/>
            <person name="Lipzen A."/>
            <person name="Riley R."/>
            <person name="Andreopoulos W."/>
            <person name="He G."/>
            <person name="Johnson J."/>
            <person name="Barry K.W."/>
            <person name="Grigoriev I.V."/>
            <person name="Nagy L."/>
            <person name="Hibbett D."/>
            <person name="Henrissat B."/>
            <person name="Matheny P.B."/>
            <person name="Labbe J."/>
            <person name="Martin F."/>
        </authorList>
    </citation>
    <scope>NUCLEOTIDE SEQUENCE</scope>
    <source>
        <strain evidence="1">HHB10654</strain>
    </source>
</reference>